<dbReference type="Gene3D" id="3.30.565.10">
    <property type="entry name" value="Histidine kinase-like ATPase, C-terminal domain"/>
    <property type="match status" value="1"/>
</dbReference>
<proteinExistence type="predicted"/>
<dbReference type="CDD" id="cd18808">
    <property type="entry name" value="SF1_C_Upf1"/>
    <property type="match status" value="1"/>
</dbReference>
<dbReference type="GO" id="GO:0016787">
    <property type="term" value="F:hydrolase activity"/>
    <property type="evidence" value="ECO:0007669"/>
    <property type="project" value="UniProtKB-KW"/>
</dbReference>
<name>A0A1Q9YHZ0_9FIRM</name>
<dbReference type="RefSeq" id="WP_075886006.1">
    <property type="nucleotide sequence ID" value="NZ_MPJZ01000091.1"/>
</dbReference>
<protein>
    <submittedName>
        <fullName evidence="8">Uncharacterized protein</fullName>
    </submittedName>
</protein>
<feature type="region of interest" description="Disordered" evidence="5">
    <location>
        <begin position="888"/>
        <end position="913"/>
    </location>
</feature>
<keyword evidence="2" id="KW-0378">Hydrolase</keyword>
<dbReference type="PANTHER" id="PTHR43788:SF8">
    <property type="entry name" value="DNA-BINDING PROTEIN SMUBP-2"/>
    <property type="match status" value="1"/>
</dbReference>
<dbReference type="InterPro" id="IPR027417">
    <property type="entry name" value="P-loop_NTPase"/>
</dbReference>
<dbReference type="SUPFAM" id="SSF52540">
    <property type="entry name" value="P-loop containing nucleoside triphosphate hydrolases"/>
    <property type="match status" value="1"/>
</dbReference>
<evidence type="ECO:0000256" key="4">
    <source>
        <dbReference type="ARBA" id="ARBA00022840"/>
    </source>
</evidence>
<dbReference type="InterPro" id="IPR036890">
    <property type="entry name" value="HATPase_C_sf"/>
</dbReference>
<reference evidence="8 9" key="1">
    <citation type="submission" date="2016-11" db="EMBL/GenBank/DDBJ databases">
        <title>Description of two novel members of the family Erysipelotrichaceae: Ileibacterium lipovorans gen. nov., sp. nov. and Dubosiella newyorkensis, gen. nov., sp. nov.</title>
        <authorList>
            <person name="Cox L.M."/>
            <person name="Sohn J."/>
            <person name="Tyrrell K.L."/>
            <person name="Citron D.M."/>
            <person name="Lawson P.A."/>
            <person name="Patel N.B."/>
            <person name="Iizumi T."/>
            <person name="Perez-Perez G.I."/>
            <person name="Goldstein E.J."/>
            <person name="Blaser M.J."/>
        </authorList>
    </citation>
    <scope>NUCLEOTIDE SEQUENCE [LARGE SCALE GENOMIC DNA]</scope>
    <source>
        <strain evidence="8 9">NYU-BL-K8</strain>
    </source>
</reference>
<dbReference type="GO" id="GO:0005524">
    <property type="term" value="F:ATP binding"/>
    <property type="evidence" value="ECO:0007669"/>
    <property type="project" value="UniProtKB-KW"/>
</dbReference>
<dbReference type="InterPro" id="IPR041679">
    <property type="entry name" value="DNA2/NAM7-like_C"/>
</dbReference>
<feature type="compositionally biased region" description="Basic and acidic residues" evidence="5">
    <location>
        <begin position="888"/>
        <end position="909"/>
    </location>
</feature>
<dbReference type="Pfam" id="PF13245">
    <property type="entry name" value="AAA_19"/>
    <property type="match status" value="1"/>
</dbReference>
<feature type="domain" description="DNA2/NAM7 helicase-like C-terminal" evidence="6">
    <location>
        <begin position="1329"/>
        <end position="1518"/>
    </location>
</feature>
<dbReference type="EMBL" id="MPJZ01000091">
    <property type="protein sequence ID" value="OLU43809.1"/>
    <property type="molecule type" value="Genomic_DNA"/>
</dbReference>
<dbReference type="InterPro" id="IPR058210">
    <property type="entry name" value="SACS/Nov_dom"/>
</dbReference>
<evidence type="ECO:0000259" key="7">
    <source>
        <dbReference type="Pfam" id="PF25794"/>
    </source>
</evidence>
<evidence type="ECO:0000256" key="1">
    <source>
        <dbReference type="ARBA" id="ARBA00022741"/>
    </source>
</evidence>
<comment type="caution">
    <text evidence="8">The sequence shown here is derived from an EMBL/GenBank/DDBJ whole genome shotgun (WGS) entry which is preliminary data.</text>
</comment>
<evidence type="ECO:0000259" key="6">
    <source>
        <dbReference type="Pfam" id="PF13087"/>
    </source>
</evidence>
<evidence type="ECO:0000256" key="5">
    <source>
        <dbReference type="SAM" id="MobiDB-lite"/>
    </source>
</evidence>
<dbReference type="Pfam" id="PF13087">
    <property type="entry name" value="AAA_12"/>
    <property type="match status" value="1"/>
</dbReference>
<keyword evidence="1" id="KW-0547">Nucleotide-binding</keyword>
<dbReference type="GO" id="GO:0043139">
    <property type="term" value="F:5'-3' DNA helicase activity"/>
    <property type="evidence" value="ECO:0007669"/>
    <property type="project" value="TreeGrafter"/>
</dbReference>
<dbReference type="Gene3D" id="3.40.50.300">
    <property type="entry name" value="P-loop containing nucleotide triphosphate hydrolases"/>
    <property type="match status" value="2"/>
</dbReference>
<dbReference type="SUPFAM" id="SSF55874">
    <property type="entry name" value="ATPase domain of HSP90 chaperone/DNA topoisomerase II/histidine kinase"/>
    <property type="match status" value="1"/>
</dbReference>
<keyword evidence="3" id="KW-0347">Helicase</keyword>
<keyword evidence="4" id="KW-0067">ATP-binding</keyword>
<evidence type="ECO:0000313" key="9">
    <source>
        <dbReference type="Proteomes" id="UP000186758"/>
    </source>
</evidence>
<dbReference type="Proteomes" id="UP000186758">
    <property type="component" value="Unassembled WGS sequence"/>
</dbReference>
<dbReference type="InterPro" id="IPR050534">
    <property type="entry name" value="Coronavir_polyprotein_1ab"/>
</dbReference>
<dbReference type="PANTHER" id="PTHR43788">
    <property type="entry name" value="DNA2/NAM7 HELICASE FAMILY MEMBER"/>
    <property type="match status" value="1"/>
</dbReference>
<dbReference type="Pfam" id="PF25794">
    <property type="entry name" value="SACS"/>
    <property type="match status" value="1"/>
</dbReference>
<sequence>MKKTQRELFAELHNARKQLADNLKNPAVRSIWNSVTDKYRDQAHFVYELIQNADDAGATYADFELKEDAVVFKHNGTRHFTVTPVEDEQYKNLKHGDINAITGVSFSNKSEANTIGKFGVGFKAVFQYSNSPEIYDKYFRFELRDYIVPCELDEDYPDRLPGETVFLLPFDNRRMPAKEAYRQIRHKLENLTYPTLFLKNLQSVSYKVPDNSGLYRTTKTLIGQIKNTSIYRAELDRTRGDNVATEYAYIGMRNIGEHTIASCFFCEENGRLVRKRIPVYCFFPTNEFTRLNFLLHAPFLLTDSREGIQSSNSHNEQMIEELGKLSASTLLLLRDIGLRQNQRIIDDNILNIIPCDESLFTDRASSTQISFHPVFQKIQNLFQTEKIIPTKTGYTSRENAYWPSSKLIPEVFTDLQLSQLLNKKGAYWVFTGEAGDETAKAGNPKGEYIRSLTVSRISEDNLTTSITAEFIRKQDRESLCRLYEWLSINKSRIEKSRRLPVFLDAEGNPACAMNSEGKYLLYIRGQSETTVANIHPDLMKDSRCHQLAQLMGIHEMNRDDQIENLLVQCEEKRLVQTPDYYFQEFATYFTFECPPSKTREFKERVSKLKIVKAENGEGKVLSGYYSGSELYRKNGLLSLYFGNSRKVLKSVKYVSEKYAASTLQNLHERQIDDFLKAISVSKLPRIVETTGPLQYFVLLDKHNNIRFPKPTASKRKEVNYQDRSLDRLETVLEEIADSRDIERSAALWDILLSLPEADGNENVQWYETHLKAVCEYFYKKERHEEFESQLLHSLRTIPWVCSLSRRFCTPAQAGISGLHPRYTMTHQQFMNLTRFLVMEAAGSRQTEQPEKRRYETLGLNENEKKLLKYLETHTFAELEEYIENGEKLKESRRAKERRGAEDGDSDRSEKRRRSVSAAIDEVLQYVSGDGLPEYTFDEAGEELDEQDTYIRSQVDFEKRSENEKKRSAVALSKIQQQDSLTAKLKYLKKYSYGWIETLLKLEMLDNAAGSKYSHEVSLTFTKVTRDGNSARTLLLQQPSAEIPSFMEDLSDFPVTISGDKREHRIIAEAASIKSYTLRVKLKADAKLEAIDFSKGLNASISVQSPEFLQKSLLASLQRRRDANRWDDQTSLRELLPSNIEFIFGPPGTGKTTALSRELLKKLMTSKSNAKILFITPTNKAADVLTTKIMDLNSASKTMKDWLWRYGTSVDERIDSEGILKGKEDNLFIDRKAAVITTLARFTYDMIRYDGDMKLICDIPWDYIVVDEASMVPLAEIVNLLFTGNPTRFYIAGDPFQIAPVTTAVQWKDENIYSLVKLRSFTDCKTIPYNYPVQRLMTQYRSVPELGFVYSEFQYGGKLNHKRSSDSQLDLNMGDWSDLNTVNLIRFPVSRYESIYKPKKFESGSSYQVYAALFTYEFVHNLAVKIDRGNPGRPLSIGIISPYKGQADLIEKLIHSRKAPAAIDIQVGTIHSFQGDECDLVFVVFNPPLSLKNPGRTFIENRNIINVAVSRAREYLFLLIPDEDTDGIEGLASIQELMRICHATGECAEFHASEFEERMFGKSDYLEENTFTTSHQSVNVYGLPEKKYEVRMEQSAVDVQIHERNLQPDVQENAAVHPGQLHLVKPSPRVPASAAKSRHGIDQVLAKPKPPGVPAEKSKYVKPLNFSVADVEQAVYKVGQTVYCQEKGWGVIEGRKFVNGSLKFVICFDSGKEQYSEFQARRMKIMPVTESV</sequence>
<evidence type="ECO:0000256" key="2">
    <source>
        <dbReference type="ARBA" id="ARBA00022801"/>
    </source>
</evidence>
<accession>A0A1Q9YHZ0</accession>
<feature type="domain" description="Sacsin/Nov" evidence="7">
    <location>
        <begin position="34"/>
        <end position="134"/>
    </location>
</feature>
<evidence type="ECO:0000256" key="3">
    <source>
        <dbReference type="ARBA" id="ARBA00022806"/>
    </source>
</evidence>
<organism evidence="8 9">
    <name type="scientific">Faecalibaculum rodentium</name>
    <dbReference type="NCBI Taxonomy" id="1702221"/>
    <lineage>
        <taxon>Bacteria</taxon>
        <taxon>Bacillati</taxon>
        <taxon>Bacillota</taxon>
        <taxon>Erysipelotrichia</taxon>
        <taxon>Erysipelotrichales</taxon>
        <taxon>Erysipelotrichaceae</taxon>
        <taxon>Faecalibaculum</taxon>
    </lineage>
</organism>
<evidence type="ECO:0000313" key="8">
    <source>
        <dbReference type="EMBL" id="OLU43809.1"/>
    </source>
</evidence>
<gene>
    <name evidence="8" type="ORF">BO223_10380</name>
</gene>
<dbReference type="InterPro" id="IPR047187">
    <property type="entry name" value="SF1_C_Upf1"/>
</dbReference>
<dbReference type="NCBIfam" id="NF047352">
    <property type="entry name" value="P_loop_sacsin"/>
    <property type="match status" value="1"/>
</dbReference>